<dbReference type="Pfam" id="PF22461">
    <property type="entry name" value="SLBB_2"/>
    <property type="match status" value="2"/>
</dbReference>
<reference evidence="19" key="1">
    <citation type="submission" date="2017-05" db="EMBL/GenBank/DDBJ databases">
        <authorList>
            <person name="Sharma S."/>
            <person name="Sidhu C."/>
            <person name="Pinnaka A.K."/>
        </authorList>
    </citation>
    <scope>NUCLEOTIDE SEQUENCE [LARGE SCALE GENOMIC DNA]</scope>
    <source>
        <strain evidence="19">AK93</strain>
    </source>
</reference>
<keyword evidence="6" id="KW-0812">Transmembrane</keyword>
<evidence type="ECO:0000313" key="19">
    <source>
        <dbReference type="Proteomes" id="UP000256763"/>
    </source>
</evidence>
<sequence length="334" mass="36666">MHRPDATGPIETEHGMIVPITPELIREMRLAREVVEEDDPVGRLVAEPQEYRIGPADILSITVWGHPELTIPAGEFRDAALQGYLVRDDGTLFYPYVGVITVAGKTISQVRAELTRRLAPYLNDPQLDVRVIDHRSQRAYVAGEVREPGVRTVTDVPLTVLEAISASGGLTPEADPRNATLTRDGEVIRLDLLALYESGDRAQNVLMRAGDVLNVPDRSSQKIFVMGEVTRPSSVEIPRRGITLAEALSDVGGPNQLSANPGRIYVIRAGVEEIPDVFHLDARSASGMMLAERFELRPRDVVYVDAAGLTRWNRFLTQILPSIGAVVAADRVLD</sequence>
<keyword evidence="4" id="KW-1134">Transmembrane beta strand</keyword>
<keyword evidence="14" id="KW-0449">Lipoprotein</keyword>
<dbReference type="Pfam" id="PF18412">
    <property type="entry name" value="Wza_C"/>
    <property type="match status" value="1"/>
</dbReference>
<proteinExistence type="inferred from homology"/>
<keyword evidence="11" id="KW-0472">Membrane</keyword>
<evidence type="ECO:0000256" key="10">
    <source>
        <dbReference type="ARBA" id="ARBA00023114"/>
    </source>
</evidence>
<dbReference type="GO" id="GO:0006811">
    <property type="term" value="P:monoatomic ion transport"/>
    <property type="evidence" value="ECO:0007669"/>
    <property type="project" value="UniProtKB-KW"/>
</dbReference>
<evidence type="ECO:0000256" key="5">
    <source>
        <dbReference type="ARBA" id="ARBA00022597"/>
    </source>
</evidence>
<organism evidence="18 19">
    <name type="scientific">Alkalilimnicola ehrlichii</name>
    <dbReference type="NCBI Taxonomy" id="351052"/>
    <lineage>
        <taxon>Bacteria</taxon>
        <taxon>Pseudomonadati</taxon>
        <taxon>Pseudomonadota</taxon>
        <taxon>Gammaproteobacteria</taxon>
        <taxon>Chromatiales</taxon>
        <taxon>Ectothiorhodospiraceae</taxon>
        <taxon>Alkalilimnicola</taxon>
    </lineage>
</organism>
<dbReference type="EMBL" id="NFZW01000021">
    <property type="protein sequence ID" value="RFA33479.1"/>
    <property type="molecule type" value="Genomic_DNA"/>
</dbReference>
<dbReference type="InterPro" id="IPR054765">
    <property type="entry name" value="SLBB_dom"/>
</dbReference>
<accession>A0A3E0WM38</accession>
<feature type="domain" description="Outer-membrane lipoprotein Wza C-terminal" evidence="16">
    <location>
        <begin position="307"/>
        <end position="324"/>
    </location>
</feature>
<evidence type="ECO:0000256" key="8">
    <source>
        <dbReference type="ARBA" id="ARBA00023047"/>
    </source>
</evidence>
<dbReference type="PANTHER" id="PTHR33619">
    <property type="entry name" value="POLYSACCHARIDE EXPORT PROTEIN GFCE-RELATED"/>
    <property type="match status" value="1"/>
</dbReference>
<dbReference type="NCBIfam" id="NF011658">
    <property type="entry name" value="PRK15078.1"/>
    <property type="match status" value="1"/>
</dbReference>
<dbReference type="Proteomes" id="UP000256763">
    <property type="component" value="Unassembled WGS sequence"/>
</dbReference>
<keyword evidence="3" id="KW-0813">Transport</keyword>
<gene>
    <name evidence="18" type="ORF">CAL65_17600</name>
</gene>
<dbReference type="Gene3D" id="3.30.1950.10">
    <property type="entry name" value="wza like domain"/>
    <property type="match status" value="1"/>
</dbReference>
<evidence type="ECO:0000256" key="12">
    <source>
        <dbReference type="ARBA" id="ARBA00023139"/>
    </source>
</evidence>
<dbReference type="InterPro" id="IPR040716">
    <property type="entry name" value="Wza_C"/>
</dbReference>
<evidence type="ECO:0000256" key="2">
    <source>
        <dbReference type="ARBA" id="ARBA00009450"/>
    </source>
</evidence>
<evidence type="ECO:0000256" key="9">
    <source>
        <dbReference type="ARBA" id="ARBA00023065"/>
    </source>
</evidence>
<keyword evidence="7" id="KW-0732">Signal</keyword>
<comment type="similarity">
    <text evidence="2">Belongs to the BexD/CtrA/VexA family.</text>
</comment>
<evidence type="ECO:0000256" key="7">
    <source>
        <dbReference type="ARBA" id="ARBA00022729"/>
    </source>
</evidence>
<dbReference type="InterPro" id="IPR003715">
    <property type="entry name" value="Poly_export_N"/>
</dbReference>
<evidence type="ECO:0000256" key="13">
    <source>
        <dbReference type="ARBA" id="ARBA00023237"/>
    </source>
</evidence>
<keyword evidence="5" id="KW-0762">Sugar transport</keyword>
<evidence type="ECO:0000256" key="6">
    <source>
        <dbReference type="ARBA" id="ARBA00022692"/>
    </source>
</evidence>
<evidence type="ECO:0000256" key="4">
    <source>
        <dbReference type="ARBA" id="ARBA00022452"/>
    </source>
</evidence>
<dbReference type="GO" id="GO:0009279">
    <property type="term" value="C:cell outer membrane"/>
    <property type="evidence" value="ECO:0007669"/>
    <property type="project" value="UniProtKB-SubCell"/>
</dbReference>
<evidence type="ECO:0000256" key="14">
    <source>
        <dbReference type="ARBA" id="ARBA00023288"/>
    </source>
</evidence>
<feature type="domain" description="SLBB" evidence="17">
    <location>
        <begin position="221"/>
        <end position="304"/>
    </location>
</feature>
<evidence type="ECO:0000256" key="1">
    <source>
        <dbReference type="ARBA" id="ARBA00004571"/>
    </source>
</evidence>
<dbReference type="InterPro" id="IPR049712">
    <property type="entry name" value="Poly_export"/>
</dbReference>
<dbReference type="PANTHER" id="PTHR33619:SF3">
    <property type="entry name" value="POLYSACCHARIDE EXPORT PROTEIN GFCE-RELATED"/>
    <property type="match status" value="1"/>
</dbReference>
<evidence type="ECO:0000256" key="11">
    <source>
        <dbReference type="ARBA" id="ARBA00023136"/>
    </source>
</evidence>
<keyword evidence="13" id="KW-0998">Cell outer membrane</keyword>
<keyword evidence="19" id="KW-1185">Reference proteome</keyword>
<evidence type="ECO:0000259" key="17">
    <source>
        <dbReference type="Pfam" id="PF22461"/>
    </source>
</evidence>
<evidence type="ECO:0000259" key="16">
    <source>
        <dbReference type="Pfam" id="PF18412"/>
    </source>
</evidence>
<protein>
    <recommendedName>
        <fullName evidence="20">Polysaccharide export protein</fullName>
    </recommendedName>
</protein>
<name>A0A3E0WM38_9GAMM</name>
<dbReference type="GO" id="GO:0046930">
    <property type="term" value="C:pore complex"/>
    <property type="evidence" value="ECO:0007669"/>
    <property type="project" value="UniProtKB-KW"/>
</dbReference>
<comment type="subcellular location">
    <subcellularLocation>
        <location evidence="1">Cell outer membrane</location>
        <topology evidence="1">Multi-pass membrane protein</topology>
    </subcellularLocation>
</comment>
<keyword evidence="9" id="KW-0406">Ion transport</keyword>
<evidence type="ECO:0000313" key="18">
    <source>
        <dbReference type="EMBL" id="RFA33479.1"/>
    </source>
</evidence>
<keyword evidence="12" id="KW-0564">Palmitate</keyword>
<dbReference type="Gene3D" id="3.10.560.10">
    <property type="entry name" value="Outer membrane lipoprotein wza domain like"/>
    <property type="match status" value="2"/>
</dbReference>
<comment type="caution">
    <text evidence="18">The sequence shown here is derived from an EMBL/GenBank/DDBJ whole genome shotgun (WGS) entry which is preliminary data.</text>
</comment>
<evidence type="ECO:0000256" key="3">
    <source>
        <dbReference type="ARBA" id="ARBA00022448"/>
    </source>
</evidence>
<feature type="domain" description="SLBB" evidence="17">
    <location>
        <begin position="137"/>
        <end position="215"/>
    </location>
</feature>
<keyword evidence="10" id="KW-0626">Porin</keyword>
<keyword evidence="8" id="KW-0625">Polysaccharide transport</keyword>
<dbReference type="AlphaFoldDB" id="A0A3E0WM38"/>
<dbReference type="Pfam" id="PF02563">
    <property type="entry name" value="Poly_export"/>
    <property type="match status" value="1"/>
</dbReference>
<feature type="domain" description="Polysaccharide export protein N-terminal" evidence="15">
    <location>
        <begin position="46"/>
        <end position="131"/>
    </location>
</feature>
<dbReference type="GO" id="GO:0015159">
    <property type="term" value="F:polysaccharide transmembrane transporter activity"/>
    <property type="evidence" value="ECO:0007669"/>
    <property type="project" value="InterPro"/>
</dbReference>
<dbReference type="GO" id="GO:0015288">
    <property type="term" value="F:porin activity"/>
    <property type="evidence" value="ECO:0007669"/>
    <property type="project" value="UniProtKB-KW"/>
</dbReference>
<evidence type="ECO:0008006" key="20">
    <source>
        <dbReference type="Google" id="ProtNLM"/>
    </source>
</evidence>
<evidence type="ECO:0000259" key="15">
    <source>
        <dbReference type="Pfam" id="PF02563"/>
    </source>
</evidence>